<dbReference type="SMART" id="SM00360">
    <property type="entry name" value="RRM"/>
    <property type="match status" value="1"/>
</dbReference>
<dbReference type="InterPro" id="IPR000504">
    <property type="entry name" value="RRM_dom"/>
</dbReference>
<reference evidence="5" key="1">
    <citation type="submission" date="2019-08" db="EMBL/GenBank/DDBJ databases">
        <title>The improved chromosome-level genome for the pearl oyster Pinctada fucata martensii using PacBio sequencing and Hi-C.</title>
        <authorList>
            <person name="Zheng Z."/>
        </authorList>
    </citation>
    <scope>NUCLEOTIDE SEQUENCE</scope>
    <source>
        <strain evidence="5">ZZ-2019</strain>
        <tissue evidence="5">Adductor muscle</tissue>
    </source>
</reference>
<dbReference type="InterPro" id="IPR013087">
    <property type="entry name" value="Znf_C2H2_type"/>
</dbReference>
<dbReference type="AlphaFoldDB" id="A0AA89BTA9"/>
<dbReference type="PANTHER" id="PTHR13968:SF26">
    <property type="entry name" value="RRM DOMAIN-CONTAINING PROTEIN"/>
    <property type="match status" value="1"/>
</dbReference>
<gene>
    <name evidence="5" type="ORF">FSP39_019855</name>
</gene>
<dbReference type="InterPro" id="IPR035979">
    <property type="entry name" value="RBD_domain_sf"/>
</dbReference>
<evidence type="ECO:0000256" key="1">
    <source>
        <dbReference type="ARBA" id="ARBA00022884"/>
    </source>
</evidence>
<feature type="compositionally biased region" description="Low complexity" evidence="3">
    <location>
        <begin position="190"/>
        <end position="207"/>
    </location>
</feature>
<feature type="domain" description="RRM" evidence="4">
    <location>
        <begin position="112"/>
        <end position="183"/>
    </location>
</feature>
<comment type="caution">
    <text evidence="5">The sequence shown here is derived from an EMBL/GenBank/DDBJ whole genome shotgun (WGS) entry which is preliminary data.</text>
</comment>
<accession>A0AA89BTA9</accession>
<dbReference type="InterPro" id="IPR051186">
    <property type="entry name" value="RRM_HNRPC/RALY_subfam"/>
</dbReference>
<proteinExistence type="predicted"/>
<dbReference type="GO" id="GO:0005634">
    <property type="term" value="C:nucleus"/>
    <property type="evidence" value="ECO:0007669"/>
    <property type="project" value="TreeGrafter"/>
</dbReference>
<dbReference type="Gene3D" id="3.30.70.330">
    <property type="match status" value="1"/>
</dbReference>
<name>A0AA89BTA9_PINIB</name>
<dbReference type="SUPFAM" id="SSF54928">
    <property type="entry name" value="RNA-binding domain, RBD"/>
    <property type="match status" value="1"/>
</dbReference>
<evidence type="ECO:0000256" key="2">
    <source>
        <dbReference type="PROSITE-ProRule" id="PRU00176"/>
    </source>
</evidence>
<feature type="region of interest" description="Disordered" evidence="3">
    <location>
        <begin position="23"/>
        <end position="50"/>
    </location>
</feature>
<sequence length="431" mass="47203">MVRDWNVKTIHPNWGVLRIRGEEEEDPAPSSHHESNISSIQSFQSTKMMPRMMRPRMGVPMQGPRGPMRPPMRGMGGGMGGGMAPMSTPFNQQQMNQTNVGNVTNDPSTAKSRVFVGNLNTIALTKEEVESIFSRYGYVTGISMHKGYAFVQFASEIEARRACGAEDGMTYAGQALDINIASEPKNRGATTKSNTTQSSSTTRVTTTQGGPPAKKMRTDPQPSIKRTLVNLTSSGAAEAKMSGNSITQLAQAAKDILICGVCKTNFSSLHSLAQHKKIPCRLKISCQCQSTPPPESPEPTQLLCASCNAEFASAWDLCQHCQQEHGLNIYKTVGNNGLGHSLDCGGECNILSSPAYGVFISQLIRYARASTKYTDFVLRARRLSDKLLSQGYVCDRLSSSLRKFYGRYGELVINYDVPLSRMVDDIRSYTI</sequence>
<feature type="region of interest" description="Disordered" evidence="3">
    <location>
        <begin position="182"/>
        <end position="220"/>
    </location>
</feature>
<evidence type="ECO:0000256" key="3">
    <source>
        <dbReference type="SAM" id="MobiDB-lite"/>
    </source>
</evidence>
<evidence type="ECO:0000313" key="5">
    <source>
        <dbReference type="EMBL" id="KAK3086536.1"/>
    </source>
</evidence>
<evidence type="ECO:0000313" key="6">
    <source>
        <dbReference type="Proteomes" id="UP001186944"/>
    </source>
</evidence>
<feature type="compositionally biased region" description="Polar residues" evidence="3">
    <location>
        <begin position="36"/>
        <end position="47"/>
    </location>
</feature>
<dbReference type="GO" id="GO:0003723">
    <property type="term" value="F:RNA binding"/>
    <property type="evidence" value="ECO:0007669"/>
    <property type="project" value="UniProtKB-UniRule"/>
</dbReference>
<keyword evidence="6" id="KW-1185">Reference proteome</keyword>
<dbReference type="EMBL" id="VSWD01000012">
    <property type="protein sequence ID" value="KAK3086536.1"/>
    <property type="molecule type" value="Genomic_DNA"/>
</dbReference>
<evidence type="ECO:0000259" key="4">
    <source>
        <dbReference type="PROSITE" id="PS50102"/>
    </source>
</evidence>
<dbReference type="PROSITE" id="PS00028">
    <property type="entry name" value="ZINC_FINGER_C2H2_1"/>
    <property type="match status" value="1"/>
</dbReference>
<dbReference type="PROSITE" id="PS50102">
    <property type="entry name" value="RRM"/>
    <property type="match status" value="1"/>
</dbReference>
<keyword evidence="1 2" id="KW-0694">RNA-binding</keyword>
<dbReference type="PANTHER" id="PTHR13968">
    <property type="entry name" value="HETEROGENEOUS NUCLEAR RIBONUCLEOPROTEIN"/>
    <property type="match status" value="1"/>
</dbReference>
<organism evidence="5 6">
    <name type="scientific">Pinctada imbricata</name>
    <name type="common">Atlantic pearl-oyster</name>
    <name type="synonym">Pinctada martensii</name>
    <dbReference type="NCBI Taxonomy" id="66713"/>
    <lineage>
        <taxon>Eukaryota</taxon>
        <taxon>Metazoa</taxon>
        <taxon>Spiralia</taxon>
        <taxon>Lophotrochozoa</taxon>
        <taxon>Mollusca</taxon>
        <taxon>Bivalvia</taxon>
        <taxon>Autobranchia</taxon>
        <taxon>Pteriomorphia</taxon>
        <taxon>Pterioida</taxon>
        <taxon>Pterioidea</taxon>
        <taxon>Pteriidae</taxon>
        <taxon>Pinctada</taxon>
    </lineage>
</organism>
<dbReference type="Proteomes" id="UP001186944">
    <property type="component" value="Unassembled WGS sequence"/>
</dbReference>
<dbReference type="InterPro" id="IPR012677">
    <property type="entry name" value="Nucleotide-bd_a/b_plait_sf"/>
</dbReference>
<dbReference type="Pfam" id="PF00076">
    <property type="entry name" value="RRM_1"/>
    <property type="match status" value="1"/>
</dbReference>
<dbReference type="CDD" id="cd12341">
    <property type="entry name" value="RRM_hnRNPC_like"/>
    <property type="match status" value="1"/>
</dbReference>
<protein>
    <recommendedName>
        <fullName evidence="4">RRM domain-containing protein</fullName>
    </recommendedName>
</protein>